<dbReference type="Proteomes" id="UP001627154">
    <property type="component" value="Unassembled WGS sequence"/>
</dbReference>
<evidence type="ECO:0000256" key="3">
    <source>
        <dbReference type="ARBA" id="ARBA00022553"/>
    </source>
</evidence>
<dbReference type="PANTHER" id="PTHR15129">
    <property type="entry name" value="SRC-ASSOCIATED ADAPTOR PROTEIN"/>
    <property type="match status" value="1"/>
</dbReference>
<feature type="compositionally biased region" description="Low complexity" evidence="4">
    <location>
        <begin position="359"/>
        <end position="371"/>
    </location>
</feature>
<dbReference type="SUPFAM" id="SSF50729">
    <property type="entry name" value="PH domain-like"/>
    <property type="match status" value="1"/>
</dbReference>
<evidence type="ECO:0000256" key="1">
    <source>
        <dbReference type="ARBA" id="ARBA00004496"/>
    </source>
</evidence>
<keyword evidence="2" id="KW-0963">Cytoplasm</keyword>
<sequence length="785" mass="86509">MHQSDPLGLLRDVATFLSSLGDELELSEALESRRAELLAKSRELLSREPAAVPGDSPEPYLDMSIGKSSCASSSIVLGGGGDSGEPIPTTATTIGSNQEYVNADVAVEVQQKRQQQQRSSLQHYYETFQDLSGMFKSISNNNNNNNEKEVAKKNSIGSVRHSDELDDEVSLYAGYTAAQARDKASKCGPLLHLRRERNMFAPFNVFWLNRSCWVCLCGTHLLLFANERGSRPYLVAPLRGYKSRAAPDAIPRDPRRSEAAFEVYCPGDRTFRFSAKSVAEMRDWVETISACLDSNGDESDHQGSSGFRSRAATFGELLELDATERACMEMVKEEKEKYQDVNLPMQLVRSRSKDDSVKATATEEAAAATGAPPLPARSQVRRLPSLPSSPLPREDDDDDDDRGAGPSEELYDDEGLYHRIEDVRGRDYQNVQPVQRLTKIKVRRAGASADEANNKAVVGETYDDVHSSTPYDDVKSSSAKESSAKANSSPKPRSPLKRFFSDRMIGTIGRKESTKRDGATKSSNSSTKSSTTSSMPPSPTSRPTPPTTTTTTTNSCFELPSYDDVSSVLPSQVDLDERNGTAAVDEENYLCPPPPRSIYSRPATIVKCTTRDDDDEEIYDDIGCAQVVINNDSACVDLLRQYPKNSSFLSDLQPSLCDQEHYQVPKSHNRRIIDVVEQQQQQQRQEELYDDVSLSENFKNRPRDTPPKPPTTTTTTTTSAWSTFSSGKRARVFERDDGNVATTIGGDVADSAAGAPPIAKVKPLQKFINKMENTLNKVNKTSGYA</sequence>
<dbReference type="Gene3D" id="2.30.29.30">
    <property type="entry name" value="Pleckstrin-homology domain (PH domain)/Phosphotyrosine-binding domain (PTB)"/>
    <property type="match status" value="1"/>
</dbReference>
<gene>
    <name evidence="6" type="ORF">TKK_010858</name>
</gene>
<dbReference type="InterPro" id="IPR011993">
    <property type="entry name" value="PH-like_dom_sf"/>
</dbReference>
<dbReference type="InterPro" id="IPR001849">
    <property type="entry name" value="PH_domain"/>
</dbReference>
<dbReference type="SMART" id="SM00233">
    <property type="entry name" value="PH"/>
    <property type="match status" value="1"/>
</dbReference>
<dbReference type="EMBL" id="JBJJXI010000087">
    <property type="protein sequence ID" value="KAL3394856.1"/>
    <property type="molecule type" value="Genomic_DNA"/>
</dbReference>
<protein>
    <recommendedName>
        <fullName evidence="5">PH domain-containing protein</fullName>
    </recommendedName>
</protein>
<keyword evidence="7" id="KW-1185">Reference proteome</keyword>
<evidence type="ECO:0000259" key="5">
    <source>
        <dbReference type="SMART" id="SM00233"/>
    </source>
</evidence>
<feature type="region of interest" description="Disordered" evidence="4">
    <location>
        <begin position="346"/>
        <end position="417"/>
    </location>
</feature>
<feature type="compositionally biased region" description="Basic and acidic residues" evidence="4">
    <location>
        <begin position="509"/>
        <end position="519"/>
    </location>
</feature>
<evidence type="ECO:0000256" key="2">
    <source>
        <dbReference type="ARBA" id="ARBA00022490"/>
    </source>
</evidence>
<feature type="region of interest" description="Disordered" evidence="4">
    <location>
        <begin position="682"/>
        <end position="721"/>
    </location>
</feature>
<comment type="caution">
    <text evidence="6">The sequence shown here is derived from an EMBL/GenBank/DDBJ whole genome shotgun (WGS) entry which is preliminary data.</text>
</comment>
<feature type="compositionally biased region" description="Low complexity" evidence="4">
    <location>
        <begin position="520"/>
        <end position="535"/>
    </location>
</feature>
<dbReference type="AlphaFoldDB" id="A0ABD2WQY3"/>
<dbReference type="GO" id="GO:0005737">
    <property type="term" value="C:cytoplasm"/>
    <property type="evidence" value="ECO:0007669"/>
    <property type="project" value="UniProtKB-SubCell"/>
</dbReference>
<reference evidence="6 7" key="1">
    <citation type="journal article" date="2024" name="bioRxiv">
        <title>A reference genome for Trichogramma kaykai: A tiny desert-dwelling parasitoid wasp with competing sex-ratio distorters.</title>
        <authorList>
            <person name="Culotta J."/>
            <person name="Lindsey A.R."/>
        </authorList>
    </citation>
    <scope>NUCLEOTIDE SEQUENCE [LARGE SCALE GENOMIC DNA]</scope>
    <source>
        <strain evidence="6 7">KSX58</strain>
    </source>
</reference>
<feature type="compositionally biased region" description="Pro residues" evidence="4">
    <location>
        <begin position="536"/>
        <end position="546"/>
    </location>
</feature>
<dbReference type="PANTHER" id="PTHR15129:SF0">
    <property type="entry name" value="SH3 DOMAIN-CONTAINING PROTEIN"/>
    <property type="match status" value="1"/>
</dbReference>
<name>A0ABD2WQY3_9HYME</name>
<comment type="subcellular location">
    <subcellularLocation>
        <location evidence="1">Cytoplasm</location>
    </subcellularLocation>
</comment>
<evidence type="ECO:0000256" key="4">
    <source>
        <dbReference type="SAM" id="MobiDB-lite"/>
    </source>
</evidence>
<accession>A0ABD2WQY3</accession>
<feature type="region of interest" description="Disordered" evidence="4">
    <location>
        <begin position="458"/>
        <end position="556"/>
    </location>
</feature>
<feature type="domain" description="PH" evidence="5">
    <location>
        <begin position="184"/>
        <end position="295"/>
    </location>
</feature>
<keyword evidence="3" id="KW-0597">Phosphoprotein</keyword>
<evidence type="ECO:0000313" key="6">
    <source>
        <dbReference type="EMBL" id="KAL3394856.1"/>
    </source>
</evidence>
<evidence type="ECO:0000313" key="7">
    <source>
        <dbReference type="Proteomes" id="UP001627154"/>
    </source>
</evidence>
<feature type="compositionally biased region" description="Low complexity" evidence="4">
    <location>
        <begin position="476"/>
        <end position="491"/>
    </location>
</feature>
<organism evidence="6 7">
    <name type="scientific">Trichogramma kaykai</name>
    <dbReference type="NCBI Taxonomy" id="54128"/>
    <lineage>
        <taxon>Eukaryota</taxon>
        <taxon>Metazoa</taxon>
        <taxon>Ecdysozoa</taxon>
        <taxon>Arthropoda</taxon>
        <taxon>Hexapoda</taxon>
        <taxon>Insecta</taxon>
        <taxon>Pterygota</taxon>
        <taxon>Neoptera</taxon>
        <taxon>Endopterygota</taxon>
        <taxon>Hymenoptera</taxon>
        <taxon>Apocrita</taxon>
        <taxon>Proctotrupomorpha</taxon>
        <taxon>Chalcidoidea</taxon>
        <taxon>Trichogrammatidae</taxon>
        <taxon>Trichogramma</taxon>
    </lineage>
</organism>
<proteinExistence type="predicted"/>
<dbReference type="InterPro" id="IPR037781">
    <property type="entry name" value="SKAP_fam"/>
</dbReference>
<dbReference type="Pfam" id="PF00169">
    <property type="entry name" value="PH"/>
    <property type="match status" value="1"/>
</dbReference>